<gene>
    <name evidence="1" type="ORF">QT711_12715</name>
</gene>
<comment type="caution">
    <text evidence="1">The sequence shown here is derived from an EMBL/GenBank/DDBJ whole genome shotgun (WGS) entry which is preliminary data.</text>
</comment>
<name>A0ABU4GAM7_9BACL</name>
<protein>
    <submittedName>
        <fullName evidence="1">Uncharacterized protein</fullName>
    </submittedName>
</protein>
<dbReference type="EMBL" id="JAUBDI010000012">
    <property type="protein sequence ID" value="MDW0114051.1"/>
    <property type="molecule type" value="Genomic_DNA"/>
</dbReference>
<accession>A0ABU4GAM7</accession>
<evidence type="ECO:0000313" key="2">
    <source>
        <dbReference type="Proteomes" id="UP001282284"/>
    </source>
</evidence>
<reference evidence="1 2" key="1">
    <citation type="submission" date="2023-06" db="EMBL/GenBank/DDBJ databases">
        <title>Sporosarcina sp. nov., isolated from Korean traditional fermented seafood 'Jeotgal'.</title>
        <authorList>
            <person name="Yang A.I."/>
            <person name="Shin N.-R."/>
        </authorList>
    </citation>
    <scope>NUCLEOTIDE SEQUENCE [LARGE SCALE GENOMIC DNA]</scope>
    <source>
        <strain evidence="1 2">KCTC13119</strain>
    </source>
</reference>
<organism evidence="1 2">
    <name type="scientific">Sporosarcina saromensis</name>
    <dbReference type="NCBI Taxonomy" id="359365"/>
    <lineage>
        <taxon>Bacteria</taxon>
        <taxon>Bacillati</taxon>
        <taxon>Bacillota</taxon>
        <taxon>Bacilli</taxon>
        <taxon>Bacillales</taxon>
        <taxon>Caryophanaceae</taxon>
        <taxon>Sporosarcina</taxon>
    </lineage>
</organism>
<proteinExistence type="predicted"/>
<sequence length="108" mass="12609">MKTLILHVPGLYNHLQQWKMKSATGKRLRTSVREQSLSDTYAANETFLTINHEVLLANYRFDVLTILYVHEPQQRKNEGIICYLKAQGIDHFPLETSLLLNKRVKEKV</sequence>
<keyword evidence="2" id="KW-1185">Reference proteome</keyword>
<dbReference type="Proteomes" id="UP001282284">
    <property type="component" value="Unassembled WGS sequence"/>
</dbReference>
<evidence type="ECO:0000313" key="1">
    <source>
        <dbReference type="EMBL" id="MDW0114051.1"/>
    </source>
</evidence>
<dbReference type="RefSeq" id="WP_317944816.1">
    <property type="nucleotide sequence ID" value="NZ_JAUBDI010000012.1"/>
</dbReference>